<evidence type="ECO:0000256" key="5">
    <source>
        <dbReference type="ARBA" id="ARBA00093465"/>
    </source>
</evidence>
<dbReference type="Proteomes" id="UP001054252">
    <property type="component" value="Unassembled WGS sequence"/>
</dbReference>
<feature type="compositionally biased region" description="Polar residues" evidence="6">
    <location>
        <begin position="69"/>
        <end position="98"/>
    </location>
</feature>
<dbReference type="PANTHER" id="PTHR35740">
    <property type="entry name" value="OS12G0111700 PROTEIN"/>
    <property type="match status" value="1"/>
</dbReference>
<evidence type="ECO:0000313" key="8">
    <source>
        <dbReference type="EMBL" id="GKU91288.1"/>
    </source>
</evidence>
<sequence>MESEAKRKLVMESREAASRNTATKPGRRTAANAGGKRKPLADRSNTIASLTSSQSSSSSAIKPPKSSVPLKSQLKQANTNAGSYFSTTTADSHQNNLGSPTPTSTFPPLPQSTSVSGSGTIESCASVYTRRKSKGKEITEPETLDFSQVTRILNLRDKSGLGNIGLSKSSAVPVPGKKMNKKNEDGNTSLSKSSAVPVPGKKKDKRIEDGYIGLSKSSAVPVPGKKMDKMNEDGNIDLSKSSTVPVPQKKKQCRHALPKEFIETQKAYFDEIDKFELPVEEVVSVDELE</sequence>
<dbReference type="EMBL" id="BPVZ01000005">
    <property type="protein sequence ID" value="GKU91288.1"/>
    <property type="molecule type" value="Genomic_DNA"/>
</dbReference>
<comment type="similarity">
    <text evidence="5">Belongs to the sororin family.</text>
</comment>
<feature type="region of interest" description="Disordered" evidence="6">
    <location>
        <begin position="159"/>
        <end position="251"/>
    </location>
</feature>
<feature type="compositionally biased region" description="Low complexity" evidence="6">
    <location>
        <begin position="44"/>
        <end position="67"/>
    </location>
</feature>
<feature type="domain" description="Sororin C-terminal region" evidence="7">
    <location>
        <begin position="257"/>
        <end position="280"/>
    </location>
</feature>
<keyword evidence="4" id="KW-0131">Cell cycle</keyword>
<dbReference type="PANTHER" id="PTHR35740:SF1">
    <property type="entry name" value="OS12G0111700 PROTEIN"/>
    <property type="match status" value="1"/>
</dbReference>
<evidence type="ECO:0000256" key="1">
    <source>
        <dbReference type="ARBA" id="ARBA00022618"/>
    </source>
</evidence>
<proteinExistence type="inferred from homology"/>
<keyword evidence="3" id="KW-0539">Nucleus</keyword>
<evidence type="ECO:0000256" key="3">
    <source>
        <dbReference type="ARBA" id="ARBA00023242"/>
    </source>
</evidence>
<evidence type="ECO:0000256" key="6">
    <source>
        <dbReference type="SAM" id="MobiDB-lite"/>
    </source>
</evidence>
<accession>A0AAV5I000</accession>
<evidence type="ECO:0000259" key="7">
    <source>
        <dbReference type="Pfam" id="PF25220"/>
    </source>
</evidence>
<dbReference type="AlphaFoldDB" id="A0AAV5I000"/>
<evidence type="ECO:0000256" key="4">
    <source>
        <dbReference type="ARBA" id="ARBA00023306"/>
    </source>
</evidence>
<dbReference type="GO" id="GO:0005634">
    <property type="term" value="C:nucleus"/>
    <property type="evidence" value="ECO:0007669"/>
    <property type="project" value="UniProtKB-SubCell"/>
</dbReference>
<feature type="compositionally biased region" description="Basic and acidic residues" evidence="6">
    <location>
        <begin position="1"/>
        <end position="17"/>
    </location>
</feature>
<name>A0AAV5I000_9ROSI</name>
<feature type="region of interest" description="Disordered" evidence="6">
    <location>
        <begin position="1"/>
        <end position="123"/>
    </location>
</feature>
<comment type="caution">
    <text evidence="8">The sequence shown here is derived from an EMBL/GenBank/DDBJ whole genome shotgun (WGS) entry which is preliminary data.</text>
</comment>
<keyword evidence="1" id="KW-0132">Cell division</keyword>
<dbReference type="Pfam" id="PF25220">
    <property type="entry name" value="Sororin_C"/>
    <property type="match status" value="1"/>
</dbReference>
<protein>
    <recommendedName>
        <fullName evidence="7">Sororin C-terminal region domain-containing protein</fullName>
    </recommendedName>
</protein>
<gene>
    <name evidence="8" type="ORF">SLEP1_g5187</name>
</gene>
<evidence type="ECO:0000313" key="9">
    <source>
        <dbReference type="Proteomes" id="UP001054252"/>
    </source>
</evidence>
<evidence type="ECO:0000256" key="2">
    <source>
        <dbReference type="ARBA" id="ARBA00022776"/>
    </source>
</evidence>
<dbReference type="GO" id="GO:0051301">
    <property type="term" value="P:cell division"/>
    <property type="evidence" value="ECO:0007669"/>
    <property type="project" value="UniProtKB-KW"/>
</dbReference>
<keyword evidence="9" id="KW-1185">Reference proteome</keyword>
<dbReference type="InterPro" id="IPR057337">
    <property type="entry name" value="Sororin_C"/>
</dbReference>
<organism evidence="8 9">
    <name type="scientific">Rubroshorea leprosula</name>
    <dbReference type="NCBI Taxonomy" id="152421"/>
    <lineage>
        <taxon>Eukaryota</taxon>
        <taxon>Viridiplantae</taxon>
        <taxon>Streptophyta</taxon>
        <taxon>Embryophyta</taxon>
        <taxon>Tracheophyta</taxon>
        <taxon>Spermatophyta</taxon>
        <taxon>Magnoliopsida</taxon>
        <taxon>eudicotyledons</taxon>
        <taxon>Gunneridae</taxon>
        <taxon>Pentapetalae</taxon>
        <taxon>rosids</taxon>
        <taxon>malvids</taxon>
        <taxon>Malvales</taxon>
        <taxon>Dipterocarpaceae</taxon>
        <taxon>Rubroshorea</taxon>
    </lineage>
</organism>
<reference evidence="8 9" key="1">
    <citation type="journal article" date="2021" name="Commun. Biol.">
        <title>The genome of Shorea leprosula (Dipterocarpaceae) highlights the ecological relevance of drought in aseasonal tropical rainforests.</title>
        <authorList>
            <person name="Ng K.K.S."/>
            <person name="Kobayashi M.J."/>
            <person name="Fawcett J.A."/>
            <person name="Hatakeyama M."/>
            <person name="Paape T."/>
            <person name="Ng C.H."/>
            <person name="Ang C.C."/>
            <person name="Tnah L.H."/>
            <person name="Lee C.T."/>
            <person name="Nishiyama T."/>
            <person name="Sese J."/>
            <person name="O'Brien M.J."/>
            <person name="Copetti D."/>
            <person name="Mohd Noor M.I."/>
            <person name="Ong R.C."/>
            <person name="Putra M."/>
            <person name="Sireger I.Z."/>
            <person name="Indrioko S."/>
            <person name="Kosugi Y."/>
            <person name="Izuno A."/>
            <person name="Isagi Y."/>
            <person name="Lee S.L."/>
            <person name="Shimizu K.K."/>
        </authorList>
    </citation>
    <scope>NUCLEOTIDE SEQUENCE [LARGE SCALE GENOMIC DNA]</scope>
    <source>
        <strain evidence="8">214</strain>
    </source>
</reference>
<keyword evidence="2" id="KW-0498">Mitosis</keyword>